<organism evidence="1 2">
    <name type="scientific">Tanacetum coccineum</name>
    <dbReference type="NCBI Taxonomy" id="301880"/>
    <lineage>
        <taxon>Eukaryota</taxon>
        <taxon>Viridiplantae</taxon>
        <taxon>Streptophyta</taxon>
        <taxon>Embryophyta</taxon>
        <taxon>Tracheophyta</taxon>
        <taxon>Spermatophyta</taxon>
        <taxon>Magnoliopsida</taxon>
        <taxon>eudicotyledons</taxon>
        <taxon>Gunneridae</taxon>
        <taxon>Pentapetalae</taxon>
        <taxon>asterids</taxon>
        <taxon>campanulids</taxon>
        <taxon>Asterales</taxon>
        <taxon>Asteraceae</taxon>
        <taxon>Asteroideae</taxon>
        <taxon>Anthemideae</taxon>
        <taxon>Anthemidinae</taxon>
        <taxon>Tanacetum</taxon>
    </lineage>
</organism>
<dbReference type="PANTHER" id="PTHR11439">
    <property type="entry name" value="GAG-POL-RELATED RETROTRANSPOSON"/>
    <property type="match status" value="1"/>
</dbReference>
<reference evidence="1" key="2">
    <citation type="submission" date="2022-01" db="EMBL/GenBank/DDBJ databases">
        <authorList>
            <person name="Yamashiro T."/>
            <person name="Shiraishi A."/>
            <person name="Satake H."/>
            <person name="Nakayama K."/>
        </authorList>
    </citation>
    <scope>NUCLEOTIDE SEQUENCE</scope>
</reference>
<dbReference type="Proteomes" id="UP001151760">
    <property type="component" value="Unassembled WGS sequence"/>
</dbReference>
<evidence type="ECO:0000313" key="2">
    <source>
        <dbReference type="Proteomes" id="UP001151760"/>
    </source>
</evidence>
<evidence type="ECO:0008006" key="3">
    <source>
        <dbReference type="Google" id="ProtNLM"/>
    </source>
</evidence>
<accession>A0ABQ4WGA1</accession>
<name>A0ABQ4WGA1_9ASTR</name>
<dbReference type="CDD" id="cd09272">
    <property type="entry name" value="RNase_HI_RT_Ty1"/>
    <property type="match status" value="1"/>
</dbReference>
<dbReference type="EMBL" id="BQNB010008616">
    <property type="protein sequence ID" value="GJS51894.1"/>
    <property type="molecule type" value="Genomic_DNA"/>
</dbReference>
<dbReference type="PANTHER" id="PTHR11439:SF495">
    <property type="entry name" value="REVERSE TRANSCRIPTASE, RNA-DEPENDENT DNA POLYMERASE-RELATED"/>
    <property type="match status" value="1"/>
</dbReference>
<protein>
    <recommendedName>
        <fullName evidence="3">Retrovirus-related Pol polyprotein from transposon TNT 1-94</fullName>
    </recommendedName>
</protein>
<keyword evidence="2" id="KW-1185">Reference proteome</keyword>
<sequence length="168" mass="19043">MAMSSGYPRLGNPAITPKNSLILSKPDHAHICTITDHARCLDTRISTSGGFQFLGEKLVTWMSKKEDCTAMSIAKAEYVVLSASCAQIMWMRTHVKDYGFDNNKIPLYCYSQSAIAISCNPVQHSRTKHINVCYHFIKEQVRYEYLVRRLGMKCLTLAELEVLVNEYA</sequence>
<reference evidence="1" key="1">
    <citation type="journal article" date="2022" name="Int. J. Mol. Sci.">
        <title>Draft Genome of Tanacetum Coccineum: Genomic Comparison of Closely Related Tanacetum-Family Plants.</title>
        <authorList>
            <person name="Yamashiro T."/>
            <person name="Shiraishi A."/>
            <person name="Nakayama K."/>
            <person name="Satake H."/>
        </authorList>
    </citation>
    <scope>NUCLEOTIDE SEQUENCE</scope>
</reference>
<comment type="caution">
    <text evidence="1">The sequence shown here is derived from an EMBL/GenBank/DDBJ whole genome shotgun (WGS) entry which is preliminary data.</text>
</comment>
<proteinExistence type="predicted"/>
<evidence type="ECO:0000313" key="1">
    <source>
        <dbReference type="EMBL" id="GJS51894.1"/>
    </source>
</evidence>
<gene>
    <name evidence="1" type="ORF">Tco_0625256</name>
</gene>